<name>A0A094ZNL8_9PROT</name>
<protein>
    <submittedName>
        <fullName evidence="2">Uncharacterized protein</fullName>
    </submittedName>
</protein>
<evidence type="ECO:0000313" key="3">
    <source>
        <dbReference type="Proteomes" id="UP000029448"/>
    </source>
</evidence>
<proteinExistence type="predicted"/>
<dbReference type="Proteomes" id="UP000029448">
    <property type="component" value="Unassembled WGS sequence"/>
</dbReference>
<organism evidence="2 3">
    <name type="scientific">Acetobacter tropicalis</name>
    <dbReference type="NCBI Taxonomy" id="104102"/>
    <lineage>
        <taxon>Bacteria</taxon>
        <taxon>Pseudomonadati</taxon>
        <taxon>Pseudomonadota</taxon>
        <taxon>Alphaproteobacteria</taxon>
        <taxon>Acetobacterales</taxon>
        <taxon>Acetobacteraceae</taxon>
        <taxon>Acetobacter</taxon>
    </lineage>
</organism>
<dbReference type="AlphaFoldDB" id="A0A094ZNL8"/>
<dbReference type="PATRIC" id="fig|104102.7.peg.1477"/>
<keyword evidence="3" id="KW-1185">Reference proteome</keyword>
<dbReference type="EMBL" id="JOKM01000054">
    <property type="protein sequence ID" value="KGB23861.1"/>
    <property type="molecule type" value="Genomic_DNA"/>
</dbReference>
<sequence length="43" mass="4939">MLRTNLKRATISQNHSLYQRPYRTPSSLKVGGGELRRAARRTP</sequence>
<evidence type="ECO:0000256" key="1">
    <source>
        <dbReference type="SAM" id="MobiDB-lite"/>
    </source>
</evidence>
<comment type="caution">
    <text evidence="2">The sequence shown here is derived from an EMBL/GenBank/DDBJ whole genome shotgun (WGS) entry which is preliminary data.</text>
</comment>
<reference evidence="2 3" key="1">
    <citation type="submission" date="2014-06" db="EMBL/GenBank/DDBJ databases">
        <title>Functional and comparative genomic analyses of the Drosophila gut microbiota identify candidate symbiosis factors.</title>
        <authorList>
            <person name="Newell P.D."/>
            <person name="Chaston J.M."/>
            <person name="Douglas A.E."/>
        </authorList>
    </citation>
    <scope>NUCLEOTIDE SEQUENCE [LARGE SCALE GENOMIC DNA]</scope>
    <source>
        <strain evidence="2 3">DmCS_006</strain>
    </source>
</reference>
<evidence type="ECO:0000313" key="2">
    <source>
        <dbReference type="EMBL" id="KGB23861.1"/>
    </source>
</evidence>
<feature type="region of interest" description="Disordered" evidence="1">
    <location>
        <begin position="1"/>
        <end position="43"/>
    </location>
</feature>
<accession>A0A094ZNL8</accession>
<gene>
    <name evidence="2" type="ORF">AtDm6_1493</name>
</gene>